<keyword evidence="13" id="KW-1185">Reference proteome</keyword>
<accession>A0ABQ8F4P4</accession>
<feature type="chain" id="PRO_5044962435" description="Extracellular metalloproteinase" evidence="11">
    <location>
        <begin position="20"/>
        <end position="591"/>
    </location>
</feature>
<dbReference type="PANTHER" id="PTHR33478">
    <property type="entry name" value="EXTRACELLULAR METALLOPROTEINASE MEP"/>
    <property type="match status" value="1"/>
</dbReference>
<evidence type="ECO:0000256" key="9">
    <source>
        <dbReference type="ARBA" id="ARBA00023049"/>
    </source>
</evidence>
<comment type="cofactor">
    <cofactor evidence="1 11">
        <name>Zn(2+)</name>
        <dbReference type="ChEBI" id="CHEBI:29105"/>
    </cofactor>
</comment>
<keyword evidence="8 11" id="KW-0862">Zinc</keyword>
<dbReference type="PANTHER" id="PTHR33478:SF1">
    <property type="entry name" value="EXTRACELLULAR METALLOPROTEINASE MEP"/>
    <property type="match status" value="1"/>
</dbReference>
<protein>
    <recommendedName>
        <fullName evidence="11">Extracellular metalloproteinase</fullName>
        <ecNumber evidence="11">3.4.24.-</ecNumber>
    </recommendedName>
    <alternativeName>
        <fullName evidence="11">Fungalysin</fullName>
    </alternativeName>
</protein>
<comment type="subcellular location">
    <subcellularLocation>
        <location evidence="2 11">Secreted</location>
    </subcellularLocation>
</comment>
<evidence type="ECO:0000256" key="10">
    <source>
        <dbReference type="ARBA" id="ARBA00023145"/>
    </source>
</evidence>
<feature type="signal peptide" evidence="11">
    <location>
        <begin position="1"/>
        <end position="19"/>
    </location>
</feature>
<keyword evidence="4 11" id="KW-0964">Secreted</keyword>
<evidence type="ECO:0000256" key="5">
    <source>
        <dbReference type="ARBA" id="ARBA00022670"/>
    </source>
</evidence>
<organism evidence="12 13">
    <name type="scientific">Batrachochytrium salamandrivorans</name>
    <dbReference type="NCBI Taxonomy" id="1357716"/>
    <lineage>
        <taxon>Eukaryota</taxon>
        <taxon>Fungi</taxon>
        <taxon>Fungi incertae sedis</taxon>
        <taxon>Chytridiomycota</taxon>
        <taxon>Chytridiomycota incertae sedis</taxon>
        <taxon>Chytridiomycetes</taxon>
        <taxon>Rhizophydiales</taxon>
        <taxon>Rhizophydiales incertae sedis</taxon>
        <taxon>Batrachochytrium</taxon>
    </lineage>
</organism>
<evidence type="ECO:0000256" key="8">
    <source>
        <dbReference type="ARBA" id="ARBA00022833"/>
    </source>
</evidence>
<keyword evidence="5 11" id="KW-0645">Protease</keyword>
<dbReference type="Proteomes" id="UP001648503">
    <property type="component" value="Unassembled WGS sequence"/>
</dbReference>
<evidence type="ECO:0000256" key="11">
    <source>
        <dbReference type="RuleBase" id="RU364017"/>
    </source>
</evidence>
<evidence type="ECO:0000256" key="1">
    <source>
        <dbReference type="ARBA" id="ARBA00001947"/>
    </source>
</evidence>
<evidence type="ECO:0000256" key="3">
    <source>
        <dbReference type="ARBA" id="ARBA00006006"/>
    </source>
</evidence>
<keyword evidence="7 11" id="KW-0378">Hydrolase</keyword>
<comment type="caution">
    <text evidence="12">The sequence shown here is derived from an EMBL/GenBank/DDBJ whole genome shotgun (WGS) entry which is preliminary data.</text>
</comment>
<name>A0ABQ8F4P4_9FUNG</name>
<dbReference type="Gene3D" id="3.10.170.10">
    <property type="match status" value="1"/>
</dbReference>
<dbReference type="EC" id="3.4.24.-" evidence="11"/>
<evidence type="ECO:0000313" key="13">
    <source>
        <dbReference type="Proteomes" id="UP001648503"/>
    </source>
</evidence>
<comment type="similarity">
    <text evidence="3 11">Belongs to the peptidase M36 family.</text>
</comment>
<dbReference type="Pfam" id="PF02128">
    <property type="entry name" value="Peptidase_M36"/>
    <property type="match status" value="1"/>
</dbReference>
<evidence type="ECO:0000313" key="12">
    <source>
        <dbReference type="EMBL" id="KAH6590572.1"/>
    </source>
</evidence>
<keyword evidence="10 11" id="KW-0865">Zymogen</keyword>
<evidence type="ECO:0000256" key="6">
    <source>
        <dbReference type="ARBA" id="ARBA00022723"/>
    </source>
</evidence>
<dbReference type="InterPro" id="IPR050371">
    <property type="entry name" value="Fungal_virulence_M36"/>
</dbReference>
<keyword evidence="11" id="KW-0732">Signal</keyword>
<dbReference type="SUPFAM" id="SSF55486">
    <property type="entry name" value="Metalloproteases ('zincins'), catalytic domain"/>
    <property type="match status" value="1"/>
</dbReference>
<proteinExistence type="inferred from homology"/>
<dbReference type="InterPro" id="IPR027268">
    <property type="entry name" value="Peptidase_M4/M1_CTD_sf"/>
</dbReference>
<sequence>MVAVSFVLVLALMSSTVAALPGTDDSTEILARFKRQPTPSPPKIFTESIHQWIPLNGKTSTPTSDEDPTDIGLSYILQRLNIQPDEFTRRTNFTDPLGVTHLYGMPLHKGLFIGNLHAAVHIKDSQVFFYSATTILDDHVLTKRSPPIPELTVEMSSEEAVKAAVDCLGIPFYPDIVPVKESYETDNGNIFVWSFHLRDNPTTQWVEVKVNAITGDIVSKEDVKREFTYTAIKLPNENPHDGFSTILSPENFQASPNGWTDGFELKGNNAEAKYKKGVTFRTTTQGVFNGGFDPTLPPQTPKNLVAGAINAFYVTNKFHDDLYQYGFTEPAGNFQMDNFGRGGIGGDQVIINVQGSERENYAIFDTPFDGRSGVLNLHIFTTTEPNRDPALDNNVMIHELTHGLSSRLTGGSRTKMCMSVTESRGLSEGYSDMMALIFMARPEDTRNTKKVMGEYVESNPKGARRYPYTTDMKVNPLTYQNAIGEKNPYRIGEIWATMLLEVYWNLVEEYGFSANLHDATQTEGNIIFLQLFVGALMIQPCNPTFESARDAMLAADDAYYGGIHKHLIIKGFAKRGFDPVSQLDPTMDNAV</sequence>
<dbReference type="InterPro" id="IPR001842">
    <property type="entry name" value="Peptidase_M36"/>
</dbReference>
<evidence type="ECO:0000256" key="4">
    <source>
        <dbReference type="ARBA" id="ARBA00022525"/>
    </source>
</evidence>
<gene>
    <name evidence="12" type="ORF">BASA50_009291</name>
</gene>
<keyword evidence="6 11" id="KW-0479">Metal-binding</keyword>
<keyword evidence="9 11" id="KW-0482">Metalloprotease</keyword>
<dbReference type="CDD" id="cd09596">
    <property type="entry name" value="M36"/>
    <property type="match status" value="1"/>
</dbReference>
<evidence type="ECO:0000256" key="2">
    <source>
        <dbReference type="ARBA" id="ARBA00004613"/>
    </source>
</evidence>
<evidence type="ECO:0000256" key="7">
    <source>
        <dbReference type="ARBA" id="ARBA00022801"/>
    </source>
</evidence>
<dbReference type="Gene3D" id="1.10.390.10">
    <property type="entry name" value="Neutral Protease Domain 2"/>
    <property type="match status" value="1"/>
</dbReference>
<reference evidence="12 13" key="1">
    <citation type="submission" date="2021-02" db="EMBL/GenBank/DDBJ databases">
        <title>Variation within the Batrachochytrium salamandrivorans European outbreak.</title>
        <authorList>
            <person name="Kelly M."/>
            <person name="Pasmans F."/>
            <person name="Shea T.P."/>
            <person name="Munoz J.F."/>
            <person name="Carranza S."/>
            <person name="Cuomo C.A."/>
            <person name="Martel A."/>
        </authorList>
    </citation>
    <scope>NUCLEOTIDE SEQUENCE [LARGE SCALE GENOMIC DNA]</scope>
    <source>
        <strain evidence="12 13">AMFP18/2</strain>
    </source>
</reference>
<dbReference type="EMBL" id="JAFCIX010000432">
    <property type="protein sequence ID" value="KAH6590572.1"/>
    <property type="molecule type" value="Genomic_DNA"/>
</dbReference>